<dbReference type="EMBL" id="ML977231">
    <property type="protein sequence ID" value="KAF1980663.1"/>
    <property type="molecule type" value="Genomic_DNA"/>
</dbReference>
<accession>A0A6G1GI82</accession>
<reference evidence="2" key="1">
    <citation type="journal article" date="2020" name="Stud. Mycol.">
        <title>101 Dothideomycetes genomes: a test case for predicting lifestyles and emergence of pathogens.</title>
        <authorList>
            <person name="Haridas S."/>
            <person name="Albert R."/>
            <person name="Binder M."/>
            <person name="Bloem J."/>
            <person name="Labutti K."/>
            <person name="Salamov A."/>
            <person name="Andreopoulos B."/>
            <person name="Baker S."/>
            <person name="Barry K."/>
            <person name="Bills G."/>
            <person name="Bluhm B."/>
            <person name="Cannon C."/>
            <person name="Castanera R."/>
            <person name="Culley D."/>
            <person name="Daum C."/>
            <person name="Ezra D."/>
            <person name="Gonzalez J."/>
            <person name="Henrissat B."/>
            <person name="Kuo A."/>
            <person name="Liang C."/>
            <person name="Lipzen A."/>
            <person name="Lutzoni F."/>
            <person name="Magnuson J."/>
            <person name="Mondo S."/>
            <person name="Nolan M."/>
            <person name="Ohm R."/>
            <person name="Pangilinan J."/>
            <person name="Park H.-J."/>
            <person name="Ramirez L."/>
            <person name="Alfaro M."/>
            <person name="Sun H."/>
            <person name="Tritt A."/>
            <person name="Yoshinaga Y."/>
            <person name="Zwiers L.-H."/>
            <person name="Turgeon B."/>
            <person name="Goodwin S."/>
            <person name="Spatafora J."/>
            <person name="Crous P."/>
            <person name="Grigoriev I."/>
        </authorList>
    </citation>
    <scope>NUCLEOTIDE SEQUENCE</scope>
    <source>
        <strain evidence="2">CBS 113979</strain>
    </source>
</reference>
<protein>
    <recommendedName>
        <fullName evidence="1">Helicase C-terminal domain-containing protein</fullName>
    </recommendedName>
</protein>
<dbReference type="SMART" id="SM00490">
    <property type="entry name" value="HELICc"/>
    <property type="match status" value="1"/>
</dbReference>
<evidence type="ECO:0000313" key="3">
    <source>
        <dbReference type="Proteomes" id="UP000800041"/>
    </source>
</evidence>
<dbReference type="Pfam" id="PF00271">
    <property type="entry name" value="Helicase_C"/>
    <property type="match status" value="1"/>
</dbReference>
<dbReference type="SUPFAM" id="SSF52540">
    <property type="entry name" value="P-loop containing nucleoside triphosphate hydrolases"/>
    <property type="match status" value="1"/>
</dbReference>
<name>A0A6G1GI82_9PEZI</name>
<dbReference type="PROSITE" id="PS51194">
    <property type="entry name" value="HELICASE_CTER"/>
    <property type="match status" value="1"/>
</dbReference>
<feature type="domain" description="Helicase C-terminal" evidence="1">
    <location>
        <begin position="15"/>
        <end position="154"/>
    </location>
</feature>
<dbReference type="Gene3D" id="3.40.50.300">
    <property type="entry name" value="P-loop containing nucleotide triphosphate hydrolases"/>
    <property type="match status" value="1"/>
</dbReference>
<proteinExistence type="predicted"/>
<dbReference type="InterPro" id="IPR001650">
    <property type="entry name" value="Helicase_C-like"/>
</dbReference>
<dbReference type="InterPro" id="IPR027417">
    <property type="entry name" value="P-loop_NTPase"/>
</dbReference>
<evidence type="ECO:0000313" key="2">
    <source>
        <dbReference type="EMBL" id="KAF1980663.1"/>
    </source>
</evidence>
<evidence type="ECO:0000259" key="1">
    <source>
        <dbReference type="PROSITE" id="PS51194"/>
    </source>
</evidence>
<gene>
    <name evidence="2" type="ORF">K402DRAFT_426045</name>
</gene>
<dbReference type="Proteomes" id="UP000800041">
    <property type="component" value="Unassembled WGS sequence"/>
</dbReference>
<dbReference type="AlphaFoldDB" id="A0A6G1GI82"/>
<organism evidence="2 3">
    <name type="scientific">Aulographum hederae CBS 113979</name>
    <dbReference type="NCBI Taxonomy" id="1176131"/>
    <lineage>
        <taxon>Eukaryota</taxon>
        <taxon>Fungi</taxon>
        <taxon>Dikarya</taxon>
        <taxon>Ascomycota</taxon>
        <taxon>Pezizomycotina</taxon>
        <taxon>Dothideomycetes</taxon>
        <taxon>Pleosporomycetidae</taxon>
        <taxon>Aulographales</taxon>
        <taxon>Aulographaceae</taxon>
    </lineage>
</organism>
<dbReference type="CDD" id="cd18785">
    <property type="entry name" value="SF2_C"/>
    <property type="match status" value="1"/>
</dbReference>
<sequence length="284" mass="33226">MREERDDVVCATIREIEREDDDVRNKVLIFVTNKKQGEDLAELLGTDTVYSGKEDLQQILHGFIESKTQRSLVTTSVLEVGIDIKRIKYTISVEPIYSLTSVVQSSGRIRQRGVSYIICQQPTKNSRNRIHRNASVQREVRGIDDFNEVDRSWYGLLTIEEACLRTPISQFLDHVPYRCQAHKDDLCSLCVESERVKEEARGREEGQMMERRSRWLELEERLIELKEMYCMYCLLDRYNTSNSINHAAMECRRMQGDKEMVRLCRGVEGELREQRLPPPERTTD</sequence>
<keyword evidence="3" id="KW-1185">Reference proteome</keyword>